<dbReference type="ExpressionAtlas" id="M8BLH4">
    <property type="expression patterns" value="baseline"/>
</dbReference>
<dbReference type="PANTHER" id="PTHR46477">
    <property type="entry name" value="CYSTEINE/HISTIDINE-RICH C1 DOMAIN FAMILY PROTEIN"/>
    <property type="match status" value="1"/>
</dbReference>
<reference evidence="1" key="1">
    <citation type="submission" date="2015-06" db="UniProtKB">
        <authorList>
            <consortium name="EnsemblPlants"/>
        </authorList>
    </citation>
    <scope>IDENTIFICATION</scope>
</reference>
<proteinExistence type="predicted"/>
<accession>M8BLH4</accession>
<dbReference type="AlphaFoldDB" id="M8BLH4"/>
<organism evidence="1">
    <name type="scientific">Aegilops tauschii</name>
    <name type="common">Tausch's goatgrass</name>
    <name type="synonym">Aegilops squarrosa</name>
    <dbReference type="NCBI Taxonomy" id="37682"/>
    <lineage>
        <taxon>Eukaryota</taxon>
        <taxon>Viridiplantae</taxon>
        <taxon>Streptophyta</taxon>
        <taxon>Embryophyta</taxon>
        <taxon>Tracheophyta</taxon>
        <taxon>Spermatophyta</taxon>
        <taxon>Magnoliopsida</taxon>
        <taxon>Liliopsida</taxon>
        <taxon>Poales</taxon>
        <taxon>Poaceae</taxon>
        <taxon>BOP clade</taxon>
        <taxon>Pooideae</taxon>
        <taxon>Triticodae</taxon>
        <taxon>Triticeae</taxon>
        <taxon>Triticinae</taxon>
        <taxon>Aegilops</taxon>
    </lineage>
</organism>
<dbReference type="EnsemblPlants" id="EMT03857">
    <property type="protein sequence ID" value="EMT03857"/>
    <property type="gene ID" value="F775_01327"/>
</dbReference>
<dbReference type="SUPFAM" id="SSF57889">
    <property type="entry name" value="Cysteine-rich domain"/>
    <property type="match status" value="1"/>
</dbReference>
<dbReference type="PANTHER" id="PTHR46477:SF8">
    <property type="entry name" value="OS08G0257100 PROTEIN"/>
    <property type="match status" value="1"/>
</dbReference>
<name>M8BLH4_AEGTA</name>
<sequence>MATGASEFQCNVCKELGAGDRYTSRPCDLDLHNDCVIGEATLVHPLFKGSREFQLCHEHPAANKGLERRRLPMVIPRDELTPELRKEASQRCKGCQERGREGAASTVLPARPYVPDVACVQEITRRSCGTGGSCTDAFASVKKAVLQIVYSPKTDESELSSSFSGCVLGG</sequence>
<evidence type="ECO:0000313" key="1">
    <source>
        <dbReference type="EnsemblPlants" id="EMT03857"/>
    </source>
</evidence>
<evidence type="ECO:0008006" key="2">
    <source>
        <dbReference type="Google" id="ProtNLM"/>
    </source>
</evidence>
<dbReference type="InterPro" id="IPR046349">
    <property type="entry name" value="C1-like_sf"/>
</dbReference>
<protein>
    <recommendedName>
        <fullName evidence="2">DC1 domain-containing protein</fullName>
    </recommendedName>
</protein>